<accession>X1DFK8</accession>
<organism evidence="1">
    <name type="scientific">marine sediment metagenome</name>
    <dbReference type="NCBI Taxonomy" id="412755"/>
    <lineage>
        <taxon>unclassified sequences</taxon>
        <taxon>metagenomes</taxon>
        <taxon>ecological metagenomes</taxon>
    </lineage>
</organism>
<protein>
    <submittedName>
        <fullName evidence="1">Uncharacterized protein</fullName>
    </submittedName>
</protein>
<feature type="non-terminal residue" evidence="1">
    <location>
        <position position="1"/>
    </location>
</feature>
<dbReference type="AlphaFoldDB" id="X1DFK8"/>
<comment type="caution">
    <text evidence="1">The sequence shown here is derived from an EMBL/GenBank/DDBJ whole genome shotgun (WGS) entry which is preliminary data.</text>
</comment>
<sequence>LHFDGVYLHYALGWNAFNQPLRYRRGRIEPDGSITWSAAEQAADPPNASFLHRYLQVTTDSEGCPVISYLHWSFGGFWPYVTKSTTNDGTWSTEAGYPLQLSTTSHDWGTQVISLGAKLPVMYHDELLSTFATHKFKGFEDVGQTDVRRPGDPLDIDEETKMRLLREHGIEDLIAERGMKRRAS</sequence>
<dbReference type="EMBL" id="BART01032063">
    <property type="protein sequence ID" value="GAH07085.1"/>
    <property type="molecule type" value="Genomic_DNA"/>
</dbReference>
<gene>
    <name evidence="1" type="ORF">S01H4_55539</name>
</gene>
<evidence type="ECO:0000313" key="1">
    <source>
        <dbReference type="EMBL" id="GAH07085.1"/>
    </source>
</evidence>
<name>X1DFK8_9ZZZZ</name>
<proteinExistence type="predicted"/>
<reference evidence="1" key="1">
    <citation type="journal article" date="2014" name="Front. Microbiol.">
        <title>High frequency of phylogenetically diverse reductive dehalogenase-homologous genes in deep subseafloor sedimentary metagenomes.</title>
        <authorList>
            <person name="Kawai M."/>
            <person name="Futagami T."/>
            <person name="Toyoda A."/>
            <person name="Takaki Y."/>
            <person name="Nishi S."/>
            <person name="Hori S."/>
            <person name="Arai W."/>
            <person name="Tsubouchi T."/>
            <person name="Morono Y."/>
            <person name="Uchiyama I."/>
            <person name="Ito T."/>
            <person name="Fujiyama A."/>
            <person name="Inagaki F."/>
            <person name="Takami H."/>
        </authorList>
    </citation>
    <scope>NUCLEOTIDE SEQUENCE</scope>
    <source>
        <strain evidence="1">Expedition CK06-06</strain>
    </source>
</reference>